<dbReference type="AlphaFoldDB" id="A0A830H8E3"/>
<proteinExistence type="predicted"/>
<feature type="region of interest" description="Disordered" evidence="2">
    <location>
        <begin position="358"/>
        <end position="408"/>
    </location>
</feature>
<dbReference type="SMART" id="SM00236">
    <property type="entry name" value="fCBD"/>
    <property type="match status" value="4"/>
</dbReference>
<protein>
    <recommendedName>
        <fullName evidence="3">CBM1 domain-containing protein</fullName>
    </recommendedName>
</protein>
<accession>A0A830H8E3</accession>
<sequence>MMMIVDEDSSFIRQADAHGYVFEPEARNVRAALNKDTSLNEDTWNNGPWRTEYCPHCVNGGGVCGINQAGTRDYTSYKSDIVDTFDQGSVIDVKSVITAHHRGHVEMWLCPMTVPTPECFQANPLEFVEDLIYGAPKDDQFWNRGYLPPSDGTTTEYSTTAIPSYADGSTSIPSGLPNGLVLHHRFKLPNNVAGQRVTLLWNYITANSYNPVGYYNYTFPNSAWWYSALAPTPCPLPDTTSVPEQFWNCMDVTIEEVPSLAATDGTEGNAPGSGPLSSGRGGCPADGSANPDATPGPGPTPGPTDPPPPSSGTAKLWEQCGGLNYASKSCEEGVCKPGIEPDGSDNIWYSQCVLETAPTPTTTTTTSTSTTTTTTTTAPLPSTTTTTSTSSTTTTSTSTTTTPPSSGTAKLWEPCGGLNYASKSCEEGVCKPGIEPDGSDNIWYSQCVLETAPTPTTTTTTGTSITTTPPSSGTAKLWEPCGGLSYESKPCEEGVCKPGIEPDGSDNIWYSQCVLSASAKLWEPCGGLNYESKPCEEGVCEPGIEPDGSDNIWYSQCVLSASTRMMTRRGAGGEDEAAASAKMMTRRGAGGEDEAAASAKMMTRRGAGGEDEAAAREEEEEEEEAREEEEKESTENLSASRDDGSSGISEQESSTEKEEEDSLAISDGGSAADEPTSRTSRGGARRMGGRSGRRLFSHRRI</sequence>
<reference evidence="4" key="1">
    <citation type="submission" date="2020-10" db="EMBL/GenBank/DDBJ databases">
        <title>Unveiling of a novel bifunctional photoreceptor, Dualchrome1, isolated from a cosmopolitan green alga.</title>
        <authorList>
            <person name="Suzuki S."/>
            <person name="Kawachi M."/>
        </authorList>
    </citation>
    <scope>NUCLEOTIDE SEQUENCE</scope>
    <source>
        <strain evidence="4">NIES 2893</strain>
    </source>
</reference>
<dbReference type="EMBL" id="BNJQ01000003">
    <property type="protein sequence ID" value="GHP02280.1"/>
    <property type="molecule type" value="Genomic_DNA"/>
</dbReference>
<evidence type="ECO:0000259" key="3">
    <source>
        <dbReference type="PROSITE" id="PS51164"/>
    </source>
</evidence>
<feature type="domain" description="CBM1" evidence="3">
    <location>
        <begin position="312"/>
        <end position="353"/>
    </location>
</feature>
<feature type="region of interest" description="Disordered" evidence="2">
    <location>
        <begin position="568"/>
        <end position="701"/>
    </location>
</feature>
<gene>
    <name evidence="4" type="ORF">PPROV_000103700</name>
</gene>
<feature type="compositionally biased region" description="Pro residues" evidence="2">
    <location>
        <begin position="294"/>
        <end position="310"/>
    </location>
</feature>
<feature type="compositionally biased region" description="Acidic residues" evidence="2">
    <location>
        <begin position="609"/>
        <end position="632"/>
    </location>
</feature>
<keyword evidence="5" id="KW-1185">Reference proteome</keyword>
<feature type="compositionally biased region" description="Low complexity" evidence="2">
    <location>
        <begin position="358"/>
        <end position="406"/>
    </location>
</feature>
<feature type="region of interest" description="Disordered" evidence="2">
    <location>
        <begin position="262"/>
        <end position="316"/>
    </location>
</feature>
<feature type="compositionally biased region" description="Basic residues" evidence="2">
    <location>
        <begin position="683"/>
        <end position="701"/>
    </location>
</feature>
<dbReference type="Proteomes" id="UP000660262">
    <property type="component" value="Unassembled WGS sequence"/>
</dbReference>
<dbReference type="GO" id="GO:0030248">
    <property type="term" value="F:cellulose binding"/>
    <property type="evidence" value="ECO:0007669"/>
    <property type="project" value="InterPro"/>
</dbReference>
<dbReference type="GO" id="GO:0005975">
    <property type="term" value="P:carbohydrate metabolic process"/>
    <property type="evidence" value="ECO:0007669"/>
    <property type="project" value="InterPro"/>
</dbReference>
<dbReference type="InterPro" id="IPR004302">
    <property type="entry name" value="Cellulose/chitin-bd_N"/>
</dbReference>
<dbReference type="InterPro" id="IPR000254">
    <property type="entry name" value="CBD"/>
</dbReference>
<organism evidence="4 5">
    <name type="scientific">Pycnococcus provasolii</name>
    <dbReference type="NCBI Taxonomy" id="41880"/>
    <lineage>
        <taxon>Eukaryota</taxon>
        <taxon>Viridiplantae</taxon>
        <taxon>Chlorophyta</taxon>
        <taxon>Pseudoscourfieldiophyceae</taxon>
        <taxon>Pseudoscourfieldiales</taxon>
        <taxon>Pycnococcaceae</taxon>
        <taxon>Pycnococcus</taxon>
    </lineage>
</organism>
<evidence type="ECO:0000256" key="1">
    <source>
        <dbReference type="ARBA" id="ARBA00022729"/>
    </source>
</evidence>
<dbReference type="OrthoDB" id="76388at2759"/>
<evidence type="ECO:0000313" key="5">
    <source>
        <dbReference type="Proteomes" id="UP000660262"/>
    </source>
</evidence>
<dbReference type="Pfam" id="PF03067">
    <property type="entry name" value="LPMO_10"/>
    <property type="match status" value="1"/>
</dbReference>
<dbReference type="PROSITE" id="PS51164">
    <property type="entry name" value="CBM1_2"/>
    <property type="match status" value="1"/>
</dbReference>
<evidence type="ECO:0000313" key="4">
    <source>
        <dbReference type="EMBL" id="GHP02280.1"/>
    </source>
</evidence>
<comment type="caution">
    <text evidence="4">The sequence shown here is derived from an EMBL/GenBank/DDBJ whole genome shotgun (WGS) entry which is preliminary data.</text>
</comment>
<evidence type="ECO:0000256" key="2">
    <source>
        <dbReference type="SAM" id="MobiDB-lite"/>
    </source>
</evidence>
<keyword evidence="1" id="KW-0732">Signal</keyword>
<dbReference type="GO" id="GO:0005576">
    <property type="term" value="C:extracellular region"/>
    <property type="evidence" value="ECO:0007669"/>
    <property type="project" value="InterPro"/>
</dbReference>
<name>A0A830H8E3_9CHLO</name>